<sequence length="65" mass="7477">MSMDHPPINAASYLHASLLQKSPKKKTDLYSTNYDNRLTRCSKPLVTRQIFYQPSNNKVTYVLTS</sequence>
<evidence type="ECO:0000313" key="2">
    <source>
        <dbReference type="Proteomes" id="UP000272025"/>
    </source>
</evidence>
<organism evidence="1 2">
    <name type="scientific">Sodiomyces alkalinus (strain CBS 110278 / VKM F-3762 / F11)</name>
    <name type="common">Alkaliphilic filamentous fungus</name>
    <dbReference type="NCBI Taxonomy" id="1314773"/>
    <lineage>
        <taxon>Eukaryota</taxon>
        <taxon>Fungi</taxon>
        <taxon>Dikarya</taxon>
        <taxon>Ascomycota</taxon>
        <taxon>Pezizomycotina</taxon>
        <taxon>Sordariomycetes</taxon>
        <taxon>Hypocreomycetidae</taxon>
        <taxon>Glomerellales</taxon>
        <taxon>Plectosphaerellaceae</taxon>
        <taxon>Sodiomyces</taxon>
    </lineage>
</organism>
<reference evidence="1 2" key="1">
    <citation type="journal article" date="2018" name="Mol. Ecol.">
        <title>The obligate alkalophilic soda-lake fungus Sodiomyces alkalinus has shifted to a protein diet.</title>
        <authorList>
            <person name="Grum-Grzhimaylo A.A."/>
            <person name="Falkoski D.L."/>
            <person name="van den Heuvel J."/>
            <person name="Valero-Jimenez C.A."/>
            <person name="Min B."/>
            <person name="Choi I.G."/>
            <person name="Lipzen A."/>
            <person name="Daum C.G."/>
            <person name="Aanen D.K."/>
            <person name="Tsang A."/>
            <person name="Henrissat B."/>
            <person name="Bilanenko E.N."/>
            <person name="de Vries R.P."/>
            <person name="van Kan J.A.L."/>
            <person name="Grigoriev I.V."/>
            <person name="Debets A.J.M."/>
        </authorList>
    </citation>
    <scope>NUCLEOTIDE SEQUENCE [LARGE SCALE GENOMIC DNA]</scope>
    <source>
        <strain evidence="1 2">F11</strain>
    </source>
</reference>
<gene>
    <name evidence="1" type="ORF">SODALDRAFT_57181</name>
</gene>
<dbReference type="AlphaFoldDB" id="A0A3N2PNG1"/>
<dbReference type="GeneID" id="39583966"/>
<proteinExistence type="predicted"/>
<evidence type="ECO:0000313" key="1">
    <source>
        <dbReference type="EMBL" id="ROT36055.1"/>
    </source>
</evidence>
<dbReference type="RefSeq" id="XP_028463861.1">
    <property type="nucleotide sequence ID" value="XM_028615489.1"/>
</dbReference>
<protein>
    <submittedName>
        <fullName evidence="1">Uncharacterized protein</fullName>
    </submittedName>
</protein>
<accession>A0A3N2PNG1</accession>
<name>A0A3N2PNG1_SODAK</name>
<dbReference type="Proteomes" id="UP000272025">
    <property type="component" value="Unassembled WGS sequence"/>
</dbReference>
<dbReference type="EMBL" id="ML119060">
    <property type="protein sequence ID" value="ROT36055.1"/>
    <property type="molecule type" value="Genomic_DNA"/>
</dbReference>
<keyword evidence="2" id="KW-1185">Reference proteome</keyword>